<organism evidence="2 3">
    <name type="scientific">Alkalispirochaeta sphaeroplastigenens</name>
    <dbReference type="NCBI Taxonomy" id="1187066"/>
    <lineage>
        <taxon>Bacteria</taxon>
        <taxon>Pseudomonadati</taxon>
        <taxon>Spirochaetota</taxon>
        <taxon>Spirochaetia</taxon>
        <taxon>Spirochaetales</taxon>
        <taxon>Spirochaetaceae</taxon>
        <taxon>Alkalispirochaeta</taxon>
    </lineage>
</organism>
<reference evidence="3" key="1">
    <citation type="submission" date="2015-12" db="EMBL/GenBank/DDBJ databases">
        <authorList>
            <person name="Lodha T.D."/>
            <person name="Chintalapati S."/>
            <person name="Chintalapati V.R."/>
            <person name="Sravanthi T."/>
        </authorList>
    </citation>
    <scope>NUCLEOTIDE SEQUENCE [LARGE SCALE GENOMIC DNA]</scope>
    <source>
        <strain evidence="3">JC133</strain>
    </source>
</reference>
<dbReference type="EMBL" id="LPWH01000050">
    <property type="protein sequence ID" value="POR04054.1"/>
    <property type="molecule type" value="Genomic_DNA"/>
</dbReference>
<keyword evidence="1" id="KW-0812">Transmembrane</keyword>
<feature type="transmembrane region" description="Helical" evidence="1">
    <location>
        <begin position="48"/>
        <end position="69"/>
    </location>
</feature>
<comment type="caution">
    <text evidence="2">The sequence shown here is derived from an EMBL/GenBank/DDBJ whole genome shotgun (WGS) entry which is preliminary data.</text>
</comment>
<keyword evidence="3" id="KW-1185">Reference proteome</keyword>
<keyword evidence="1" id="KW-0472">Membrane</keyword>
<name>A0A2S4JX15_9SPIO</name>
<accession>A0A2S4JX15</accession>
<evidence type="ECO:0000313" key="3">
    <source>
        <dbReference type="Proteomes" id="UP000237350"/>
    </source>
</evidence>
<gene>
    <name evidence="2" type="ORF">AU468_04365</name>
</gene>
<feature type="transmembrane region" description="Helical" evidence="1">
    <location>
        <begin position="81"/>
        <end position="103"/>
    </location>
</feature>
<sequence>MITDERLKQENRLIESIICHVLKWGLFAVLLFRWTLLGQSLIETLDLFLLWAGAGLAEFFLMALRGIPLTYPVDLSRREQILFLGIAPLASGAIAVGSLFPLGVYRGGFHALGVSGVTGIAVLILFCLYISITRLWEKRHIQEEHQ</sequence>
<dbReference type="OrthoDB" id="1952591at2"/>
<evidence type="ECO:0000256" key="1">
    <source>
        <dbReference type="SAM" id="Phobius"/>
    </source>
</evidence>
<feature type="transmembrane region" description="Helical" evidence="1">
    <location>
        <begin position="109"/>
        <end position="132"/>
    </location>
</feature>
<dbReference type="RefSeq" id="WP_103679670.1">
    <property type="nucleotide sequence ID" value="NZ_LPWH01000050.1"/>
</dbReference>
<keyword evidence="1" id="KW-1133">Transmembrane helix</keyword>
<dbReference type="AlphaFoldDB" id="A0A2S4JX15"/>
<proteinExistence type="predicted"/>
<protein>
    <submittedName>
        <fullName evidence="2">Uncharacterized protein</fullName>
    </submittedName>
</protein>
<dbReference type="Proteomes" id="UP000237350">
    <property type="component" value="Unassembled WGS sequence"/>
</dbReference>
<evidence type="ECO:0000313" key="2">
    <source>
        <dbReference type="EMBL" id="POR04054.1"/>
    </source>
</evidence>
<feature type="transmembrane region" description="Helical" evidence="1">
    <location>
        <begin position="21"/>
        <end position="42"/>
    </location>
</feature>